<accession>A0A2G9TTC6</accession>
<dbReference type="SMART" id="SM00198">
    <property type="entry name" value="SCP"/>
    <property type="match status" value="1"/>
</dbReference>
<dbReference type="AlphaFoldDB" id="A0A2G9TTC6"/>
<dbReference type="Gene3D" id="3.40.33.10">
    <property type="entry name" value="CAP"/>
    <property type="match status" value="1"/>
</dbReference>
<dbReference type="Proteomes" id="UP000230423">
    <property type="component" value="Unassembled WGS sequence"/>
</dbReference>
<dbReference type="CDD" id="cd05380">
    <property type="entry name" value="CAP_euk"/>
    <property type="match status" value="1"/>
</dbReference>
<protein>
    <submittedName>
        <fullName evidence="2">SCP-like protein</fullName>
    </submittedName>
</protein>
<dbReference type="SUPFAM" id="SSF55797">
    <property type="entry name" value="PR-1-like"/>
    <property type="match status" value="1"/>
</dbReference>
<evidence type="ECO:0000313" key="3">
    <source>
        <dbReference type="Proteomes" id="UP000230423"/>
    </source>
</evidence>
<evidence type="ECO:0000259" key="1">
    <source>
        <dbReference type="SMART" id="SM00198"/>
    </source>
</evidence>
<name>A0A2G9TTC6_TELCI</name>
<gene>
    <name evidence="2" type="ORF">TELCIR_17222</name>
</gene>
<proteinExistence type="predicted"/>
<dbReference type="InterPro" id="IPR035940">
    <property type="entry name" value="CAP_sf"/>
</dbReference>
<sequence>MKLIGSAEHSKKCYCYSIKAWADFDRYPKSRSAMLAVTVAVLLALFSHAEAGFCCPKTLGQSDNARQIFLDFHNDIRRNIALGKSLVNFSTGQIVLGPAQNMYKLDWDCDLEQKAAQQIAPCTVPLPIDPSLAQNIARWLYYGDSAEEEVLKQVPWSWVTPSLRFMNGTALDRFAVQWAEPLANIANWKNRKVGCAFKICPAQNNMVVSCVYGSQKLSPNEVIWEKGNTCECNSYPDSFCCDSLCDTRGASSLRHQCC</sequence>
<keyword evidence="3" id="KW-1185">Reference proteome</keyword>
<organism evidence="2 3">
    <name type="scientific">Teladorsagia circumcincta</name>
    <name type="common">Brown stomach worm</name>
    <name type="synonym">Ostertagia circumcincta</name>
    <dbReference type="NCBI Taxonomy" id="45464"/>
    <lineage>
        <taxon>Eukaryota</taxon>
        <taxon>Metazoa</taxon>
        <taxon>Ecdysozoa</taxon>
        <taxon>Nematoda</taxon>
        <taxon>Chromadorea</taxon>
        <taxon>Rhabditida</taxon>
        <taxon>Rhabditina</taxon>
        <taxon>Rhabditomorpha</taxon>
        <taxon>Strongyloidea</taxon>
        <taxon>Trichostrongylidae</taxon>
        <taxon>Teladorsagia</taxon>
    </lineage>
</organism>
<dbReference type="InterPro" id="IPR014044">
    <property type="entry name" value="CAP_dom"/>
</dbReference>
<evidence type="ECO:0000313" key="2">
    <source>
        <dbReference type="EMBL" id="PIO61261.1"/>
    </source>
</evidence>
<reference evidence="2 3" key="1">
    <citation type="submission" date="2015-09" db="EMBL/GenBank/DDBJ databases">
        <title>Draft genome of the parasitic nematode Teladorsagia circumcincta isolate WARC Sus (inbred).</title>
        <authorList>
            <person name="Mitreva M."/>
        </authorList>
    </citation>
    <scope>NUCLEOTIDE SEQUENCE [LARGE SCALE GENOMIC DNA]</scope>
    <source>
        <strain evidence="2 3">S</strain>
    </source>
</reference>
<dbReference type="EMBL" id="KZ353932">
    <property type="protein sequence ID" value="PIO61261.1"/>
    <property type="molecule type" value="Genomic_DNA"/>
</dbReference>
<feature type="domain" description="SCP" evidence="1">
    <location>
        <begin position="64"/>
        <end position="220"/>
    </location>
</feature>
<dbReference type="Pfam" id="PF00188">
    <property type="entry name" value="CAP"/>
    <property type="match status" value="1"/>
</dbReference>